<gene>
    <name evidence="1" type="ORF">TNCT_286821</name>
</gene>
<comment type="caution">
    <text evidence="1">The sequence shown here is derived from an EMBL/GenBank/DDBJ whole genome shotgun (WGS) entry which is preliminary data.</text>
</comment>
<protein>
    <submittedName>
        <fullName evidence="1">Uncharacterized protein</fullName>
    </submittedName>
</protein>
<name>A0A8X6HKM7_TRICU</name>
<feature type="non-terminal residue" evidence="1">
    <location>
        <position position="1"/>
    </location>
</feature>
<organism evidence="1 2">
    <name type="scientific">Trichonephila clavata</name>
    <name type="common">Joro spider</name>
    <name type="synonym">Nephila clavata</name>
    <dbReference type="NCBI Taxonomy" id="2740835"/>
    <lineage>
        <taxon>Eukaryota</taxon>
        <taxon>Metazoa</taxon>
        <taxon>Ecdysozoa</taxon>
        <taxon>Arthropoda</taxon>
        <taxon>Chelicerata</taxon>
        <taxon>Arachnida</taxon>
        <taxon>Araneae</taxon>
        <taxon>Araneomorphae</taxon>
        <taxon>Entelegynae</taxon>
        <taxon>Araneoidea</taxon>
        <taxon>Nephilidae</taxon>
        <taxon>Trichonephila</taxon>
    </lineage>
</organism>
<dbReference type="AlphaFoldDB" id="A0A8X6HKM7"/>
<reference evidence="1" key="1">
    <citation type="submission" date="2020-07" db="EMBL/GenBank/DDBJ databases">
        <title>Multicomponent nature underlies the extraordinary mechanical properties of spider dragline silk.</title>
        <authorList>
            <person name="Kono N."/>
            <person name="Nakamura H."/>
            <person name="Mori M."/>
            <person name="Yoshida Y."/>
            <person name="Ohtoshi R."/>
            <person name="Malay A.D."/>
            <person name="Moran D.A.P."/>
            <person name="Tomita M."/>
            <person name="Numata K."/>
            <person name="Arakawa K."/>
        </authorList>
    </citation>
    <scope>NUCLEOTIDE SEQUENCE</scope>
</reference>
<proteinExistence type="predicted"/>
<evidence type="ECO:0000313" key="2">
    <source>
        <dbReference type="Proteomes" id="UP000887116"/>
    </source>
</evidence>
<evidence type="ECO:0000313" key="1">
    <source>
        <dbReference type="EMBL" id="GFR25318.1"/>
    </source>
</evidence>
<accession>A0A8X6HKM7</accession>
<sequence length="47" mass="5149">SAALVHHDSRLVISPVGDRKLISELEALMIVEQLPQVVFCVNNHVNG</sequence>
<keyword evidence="2" id="KW-1185">Reference proteome</keyword>
<dbReference type="Proteomes" id="UP000887116">
    <property type="component" value="Unassembled WGS sequence"/>
</dbReference>
<dbReference type="EMBL" id="BMAO01028514">
    <property type="protein sequence ID" value="GFR25318.1"/>
    <property type="molecule type" value="Genomic_DNA"/>
</dbReference>